<gene>
    <name evidence="3" type="ORF">ACFPZN_29750</name>
</gene>
<evidence type="ECO:0000313" key="3">
    <source>
        <dbReference type="EMBL" id="MFC5749831.1"/>
    </source>
</evidence>
<dbReference type="InterPro" id="IPR011576">
    <property type="entry name" value="Pyridox_Oxase_N"/>
</dbReference>
<dbReference type="InterPro" id="IPR012349">
    <property type="entry name" value="Split_barrel_FMN-bd"/>
</dbReference>
<reference evidence="4" key="1">
    <citation type="journal article" date="2019" name="Int. J. Syst. Evol. Microbiol.">
        <title>The Global Catalogue of Microorganisms (GCM) 10K type strain sequencing project: providing services to taxonomists for standard genome sequencing and annotation.</title>
        <authorList>
            <consortium name="The Broad Institute Genomics Platform"/>
            <consortium name="The Broad Institute Genome Sequencing Center for Infectious Disease"/>
            <person name="Wu L."/>
            <person name="Ma J."/>
        </authorList>
    </citation>
    <scope>NUCLEOTIDE SEQUENCE [LARGE SCALE GENOMIC DNA]</scope>
    <source>
        <strain evidence="4">KCTC 42087</strain>
    </source>
</reference>
<dbReference type="PANTHER" id="PTHR35176:SF6">
    <property type="entry name" value="HEME OXYGENASE HI_0854-RELATED"/>
    <property type="match status" value="1"/>
</dbReference>
<accession>A0ABW1A3T4</accession>
<keyword evidence="4" id="KW-1185">Reference proteome</keyword>
<organism evidence="3 4">
    <name type="scientific">Actinomadura rugatobispora</name>
    <dbReference type="NCBI Taxonomy" id="1994"/>
    <lineage>
        <taxon>Bacteria</taxon>
        <taxon>Bacillati</taxon>
        <taxon>Actinomycetota</taxon>
        <taxon>Actinomycetes</taxon>
        <taxon>Streptosporangiales</taxon>
        <taxon>Thermomonosporaceae</taxon>
        <taxon>Actinomadura</taxon>
    </lineage>
</organism>
<protein>
    <submittedName>
        <fullName evidence="3">Pyridoxamine 5'-phosphate oxidase family protein</fullName>
    </submittedName>
</protein>
<evidence type="ECO:0000256" key="1">
    <source>
        <dbReference type="ARBA" id="ARBA00023002"/>
    </source>
</evidence>
<dbReference type="Gene3D" id="2.30.110.10">
    <property type="entry name" value="Electron Transport, Fmn-binding Protein, Chain A"/>
    <property type="match status" value="1"/>
</dbReference>
<feature type="domain" description="Pyridoxamine 5'-phosphate oxidase N-terminal" evidence="2">
    <location>
        <begin position="11"/>
        <end position="148"/>
    </location>
</feature>
<dbReference type="SUPFAM" id="SSF50475">
    <property type="entry name" value="FMN-binding split barrel"/>
    <property type="match status" value="1"/>
</dbReference>
<dbReference type="InterPro" id="IPR052019">
    <property type="entry name" value="F420H2_bilvrd_red/Heme_oxyg"/>
</dbReference>
<keyword evidence="1" id="KW-0560">Oxidoreductase</keyword>
<dbReference type="PANTHER" id="PTHR35176">
    <property type="entry name" value="HEME OXYGENASE HI_0854-RELATED"/>
    <property type="match status" value="1"/>
</dbReference>
<comment type="caution">
    <text evidence="3">The sequence shown here is derived from an EMBL/GenBank/DDBJ whole genome shotgun (WGS) entry which is preliminary data.</text>
</comment>
<proteinExistence type="predicted"/>
<name>A0ABW1A3T4_9ACTN</name>
<dbReference type="Proteomes" id="UP001596074">
    <property type="component" value="Unassembled WGS sequence"/>
</dbReference>
<dbReference type="RefSeq" id="WP_378285556.1">
    <property type="nucleotide sequence ID" value="NZ_JBHSON010000046.1"/>
</dbReference>
<evidence type="ECO:0000313" key="4">
    <source>
        <dbReference type="Proteomes" id="UP001596074"/>
    </source>
</evidence>
<sequence>MSRREQIRMTDEEIEGFLADGRVVTCATVGPAGRPHLLPLWYVPDGLDVLCWTYRSSQKTANLRRLAEATLQVEDGERYEDLRGVMMECGVKIVEDADAVAEVGLAVARRYTPGLAPGDPVPPELERAAAQQAVKRVALRFSPTRIVSWDHRKLGGVY</sequence>
<dbReference type="Pfam" id="PF01243">
    <property type="entry name" value="PNPOx_N"/>
    <property type="match status" value="1"/>
</dbReference>
<evidence type="ECO:0000259" key="2">
    <source>
        <dbReference type="Pfam" id="PF01243"/>
    </source>
</evidence>
<dbReference type="EMBL" id="JBHSON010000046">
    <property type="protein sequence ID" value="MFC5749831.1"/>
    <property type="molecule type" value="Genomic_DNA"/>
</dbReference>